<dbReference type="AlphaFoldDB" id="A0A5E7ULD2"/>
<reference evidence="1 2" key="1">
    <citation type="submission" date="2019-09" db="EMBL/GenBank/DDBJ databases">
        <authorList>
            <person name="Chandra G."/>
            <person name="Truman W A."/>
        </authorList>
    </citation>
    <scope>NUCLEOTIDE SEQUENCE [LARGE SCALE GENOMIC DNA]</scope>
    <source>
        <strain evidence="1">PS928</strain>
    </source>
</reference>
<proteinExistence type="predicted"/>
<protein>
    <submittedName>
        <fullName evidence="1">Uncharacterized protein</fullName>
    </submittedName>
</protein>
<dbReference type="EMBL" id="CABVJF010000014">
    <property type="protein sequence ID" value="VVQ10916.1"/>
    <property type="molecule type" value="Genomic_DNA"/>
</dbReference>
<gene>
    <name evidence="1" type="ORF">PS928_03677</name>
</gene>
<name>A0A5E7ULD2_PSEFL</name>
<evidence type="ECO:0000313" key="2">
    <source>
        <dbReference type="Proteomes" id="UP000381378"/>
    </source>
</evidence>
<sequence length="72" mass="8601">MDQFGIRQLWNLGSRRDLQIYCCSIVARADASHSLRKRIVCQRRFTVRPVSSRRKQIRSDVINVYAPREEFF</sequence>
<dbReference type="Proteomes" id="UP000381378">
    <property type="component" value="Unassembled WGS sequence"/>
</dbReference>
<accession>A0A5E7ULD2</accession>
<evidence type="ECO:0000313" key="1">
    <source>
        <dbReference type="EMBL" id="VVQ10916.1"/>
    </source>
</evidence>
<organism evidence="1 2">
    <name type="scientific">Pseudomonas fluorescens</name>
    <dbReference type="NCBI Taxonomy" id="294"/>
    <lineage>
        <taxon>Bacteria</taxon>
        <taxon>Pseudomonadati</taxon>
        <taxon>Pseudomonadota</taxon>
        <taxon>Gammaproteobacteria</taxon>
        <taxon>Pseudomonadales</taxon>
        <taxon>Pseudomonadaceae</taxon>
        <taxon>Pseudomonas</taxon>
    </lineage>
</organism>